<keyword evidence="2" id="KW-1185">Reference proteome</keyword>
<comment type="caution">
    <text evidence="1">The sequence shown here is derived from an EMBL/GenBank/DDBJ whole genome shotgun (WGS) entry which is preliminary data.</text>
</comment>
<name>A0A545VDE1_9HYPO</name>
<accession>A0A545VDE1</accession>
<reference evidence="1 2" key="1">
    <citation type="journal article" date="2019" name="Appl. Microbiol. Biotechnol.">
        <title>Genome sequence of Isaria javanica and comparative genome analysis insights into family S53 peptidase evolution in fungal entomopathogens.</title>
        <authorList>
            <person name="Lin R."/>
            <person name="Zhang X."/>
            <person name="Xin B."/>
            <person name="Zou M."/>
            <person name="Gao Y."/>
            <person name="Qin F."/>
            <person name="Hu Q."/>
            <person name="Xie B."/>
            <person name="Cheng X."/>
        </authorList>
    </citation>
    <scope>NUCLEOTIDE SEQUENCE [LARGE SCALE GENOMIC DNA]</scope>
    <source>
        <strain evidence="1 2">IJ1G</strain>
    </source>
</reference>
<organism evidence="1 2">
    <name type="scientific">Cordyceps javanica</name>
    <dbReference type="NCBI Taxonomy" id="43265"/>
    <lineage>
        <taxon>Eukaryota</taxon>
        <taxon>Fungi</taxon>
        <taxon>Dikarya</taxon>
        <taxon>Ascomycota</taxon>
        <taxon>Pezizomycotina</taxon>
        <taxon>Sordariomycetes</taxon>
        <taxon>Hypocreomycetidae</taxon>
        <taxon>Hypocreales</taxon>
        <taxon>Cordycipitaceae</taxon>
        <taxon>Cordyceps</taxon>
    </lineage>
</organism>
<dbReference type="Proteomes" id="UP000315783">
    <property type="component" value="Unassembled WGS sequence"/>
</dbReference>
<dbReference type="AlphaFoldDB" id="A0A545VDE1"/>
<dbReference type="EMBL" id="SPUK01000002">
    <property type="protein sequence ID" value="TQV99743.1"/>
    <property type="molecule type" value="Genomic_DNA"/>
</dbReference>
<evidence type="ECO:0000313" key="1">
    <source>
        <dbReference type="EMBL" id="TQV99743.1"/>
    </source>
</evidence>
<protein>
    <submittedName>
        <fullName evidence="1">Uncharacterized protein</fullName>
    </submittedName>
</protein>
<sequence length="85" mass="9406">MLIFLFLLQKQILEKKRRVKKIGETREAVSERGSAGNNRQTDCAARLFAGQQSVASCWQQTGPLERAGRWRLATATIEGSNAGPC</sequence>
<evidence type="ECO:0000313" key="2">
    <source>
        <dbReference type="Proteomes" id="UP000315783"/>
    </source>
</evidence>
<gene>
    <name evidence="1" type="ORF">IF1G_01958</name>
</gene>
<proteinExistence type="predicted"/>